<dbReference type="Gene3D" id="1.10.10.10">
    <property type="entry name" value="Winged helix-like DNA-binding domain superfamily/Winged helix DNA-binding domain"/>
    <property type="match status" value="1"/>
</dbReference>
<dbReference type="PROSITE" id="PS51371">
    <property type="entry name" value="CBS"/>
    <property type="match status" value="1"/>
</dbReference>
<dbReference type="Proteomes" id="UP000199008">
    <property type="component" value="Unassembled WGS sequence"/>
</dbReference>
<dbReference type="InterPro" id="IPR010766">
    <property type="entry name" value="DRTGG"/>
</dbReference>
<keyword evidence="4" id="KW-1185">Reference proteome</keyword>
<dbReference type="STRING" id="576118.SAMN05216216_10761"/>
<dbReference type="SUPFAM" id="SSF46785">
    <property type="entry name" value="Winged helix' DNA-binding domain"/>
    <property type="match status" value="1"/>
</dbReference>
<dbReference type="AlphaFoldDB" id="A0A1G9E1Q1"/>
<sequence length="421" mass="47877">MAKSKLEIIIEYIKGLPEGTKISVRQVSSYLGVSEGTSYRAIKQAEKEGLVKTIERVGTIRIIKQEDHIVGNLTFEQVNRVIQGTVLTGAAYLNREISRFIIGAMRTEEIEKYLEDSAFLIVGNREDAQLRAINNGAGILITGGFGASREILKKAEASGVPVISTEHDTFSIASIIHRELYSLSLISEVITANDLMIKQSDYSIDLNGDYSRFVSNDKITFLVDGDRFLGTLRSQDIHSINRDNYKNYLHHDIHVLPNTTIQSLRQLMTWHQLNIMPVVSESQRFVGVVHRRDVFKDITPHKLKTGMSTEEIIDREITIKEDSIHMKVLPFMTDEFGTLTQTGFMRLVERMLMTLLNDYDIMNYHIDSMNMTNLKLVQINQHIQLKGEILDLGGQYIKLEIRTVTDGTVYNKVGIMVQYFK</sequence>
<evidence type="ECO:0000313" key="4">
    <source>
        <dbReference type="Proteomes" id="UP000199008"/>
    </source>
</evidence>
<accession>A0A1G9E1Q1</accession>
<proteinExistence type="predicted"/>
<dbReference type="RefSeq" id="WP_092985656.1">
    <property type="nucleotide sequence ID" value="NZ_FNFY01000007.1"/>
</dbReference>
<dbReference type="Gene3D" id="3.10.580.10">
    <property type="entry name" value="CBS-domain"/>
    <property type="match status" value="1"/>
</dbReference>
<evidence type="ECO:0000259" key="2">
    <source>
        <dbReference type="PROSITE" id="PS51371"/>
    </source>
</evidence>
<dbReference type="SUPFAM" id="SSF54631">
    <property type="entry name" value="CBS-domain pair"/>
    <property type="match status" value="1"/>
</dbReference>
<gene>
    <name evidence="3" type="ORF">SAMN05216216_10761</name>
</gene>
<dbReference type="Pfam" id="PF07085">
    <property type="entry name" value="DRTGG"/>
    <property type="match status" value="1"/>
</dbReference>
<name>A0A1G9E1Q1_9BACL</name>
<evidence type="ECO:0000313" key="3">
    <source>
        <dbReference type="EMBL" id="SDK70086.1"/>
    </source>
</evidence>
<dbReference type="OrthoDB" id="1790451at2"/>
<dbReference type="InterPro" id="IPR000644">
    <property type="entry name" value="CBS_dom"/>
</dbReference>
<dbReference type="InterPro" id="IPR036388">
    <property type="entry name" value="WH-like_DNA-bd_sf"/>
</dbReference>
<protein>
    <submittedName>
        <fullName evidence="3">Predicted transcriptional regulator containing CBS domains</fullName>
    </submittedName>
</protein>
<feature type="domain" description="CBS" evidence="2">
    <location>
        <begin position="248"/>
        <end position="305"/>
    </location>
</feature>
<dbReference type="Gene3D" id="3.40.1390.20">
    <property type="entry name" value="HprK N-terminal domain-like"/>
    <property type="match status" value="1"/>
</dbReference>
<organism evidence="3 4">
    <name type="scientific">Lacicoccus qingdaonensis</name>
    <dbReference type="NCBI Taxonomy" id="576118"/>
    <lineage>
        <taxon>Bacteria</taxon>
        <taxon>Bacillati</taxon>
        <taxon>Bacillota</taxon>
        <taxon>Bacilli</taxon>
        <taxon>Bacillales</taxon>
        <taxon>Salinicoccaceae</taxon>
        <taxon>Lacicoccus</taxon>
    </lineage>
</organism>
<dbReference type="InterPro" id="IPR036390">
    <property type="entry name" value="WH_DNA-bd_sf"/>
</dbReference>
<reference evidence="4" key="1">
    <citation type="submission" date="2016-10" db="EMBL/GenBank/DDBJ databases">
        <authorList>
            <person name="Varghese N."/>
            <person name="Submissions S."/>
        </authorList>
    </citation>
    <scope>NUCLEOTIDE SEQUENCE [LARGE SCALE GENOMIC DNA]</scope>
    <source>
        <strain evidence="4">CGMCC 1.8895</strain>
    </source>
</reference>
<dbReference type="Pfam" id="PF00571">
    <property type="entry name" value="CBS"/>
    <property type="match status" value="1"/>
</dbReference>
<dbReference type="SUPFAM" id="SSF75138">
    <property type="entry name" value="HprK N-terminal domain-like"/>
    <property type="match status" value="1"/>
</dbReference>
<dbReference type="InterPro" id="IPR028979">
    <property type="entry name" value="Ser_kin/Pase_Hpr-like_N_sf"/>
</dbReference>
<dbReference type="InterPro" id="IPR046342">
    <property type="entry name" value="CBS_dom_sf"/>
</dbReference>
<keyword evidence="1" id="KW-0129">CBS domain</keyword>
<evidence type="ECO:0000256" key="1">
    <source>
        <dbReference type="PROSITE-ProRule" id="PRU00703"/>
    </source>
</evidence>
<dbReference type="EMBL" id="FNFY01000007">
    <property type="protein sequence ID" value="SDK70086.1"/>
    <property type="molecule type" value="Genomic_DNA"/>
</dbReference>